<dbReference type="InterPro" id="IPR013320">
    <property type="entry name" value="ConA-like_dom_sf"/>
</dbReference>
<reference evidence="2" key="1">
    <citation type="submission" date="2021-02" db="EMBL/GenBank/DDBJ databases">
        <authorList>
            <person name="Nowell W R."/>
        </authorList>
    </citation>
    <scope>NUCLEOTIDE SEQUENCE</scope>
</reference>
<dbReference type="AlphaFoldDB" id="A0A816M024"/>
<dbReference type="EMBL" id="CAJNRG010000677">
    <property type="protein sequence ID" value="CAF2015234.1"/>
    <property type="molecule type" value="Genomic_DNA"/>
</dbReference>
<proteinExistence type="predicted"/>
<evidence type="ECO:0008006" key="10">
    <source>
        <dbReference type="Google" id="ProtNLM"/>
    </source>
</evidence>
<evidence type="ECO:0000313" key="4">
    <source>
        <dbReference type="EMBL" id="CAF2190617.1"/>
    </source>
</evidence>
<dbReference type="EMBL" id="CAJNRF010000099">
    <property type="protein sequence ID" value="CAF1939800.1"/>
    <property type="molecule type" value="Genomic_DNA"/>
</dbReference>
<dbReference type="EMBL" id="CAJOBG010001080">
    <property type="protein sequence ID" value="CAF3892234.1"/>
    <property type="molecule type" value="Genomic_DNA"/>
</dbReference>
<dbReference type="SUPFAM" id="SSF49899">
    <property type="entry name" value="Concanavalin A-like lectins/glucanases"/>
    <property type="match status" value="1"/>
</dbReference>
<dbReference type="EMBL" id="CAJOBF010007288">
    <property type="protein sequence ID" value="CAF4228745.1"/>
    <property type="molecule type" value="Genomic_DNA"/>
</dbReference>
<evidence type="ECO:0000313" key="5">
    <source>
        <dbReference type="EMBL" id="CAF3805458.1"/>
    </source>
</evidence>
<evidence type="ECO:0000313" key="9">
    <source>
        <dbReference type="Proteomes" id="UP000663866"/>
    </source>
</evidence>
<dbReference type="EMBL" id="CAJNRE010019187">
    <property type="protein sequence ID" value="CAF2190617.1"/>
    <property type="molecule type" value="Genomic_DNA"/>
</dbReference>
<comment type="caution">
    <text evidence="2">The sequence shown here is derived from an EMBL/GenBank/DDBJ whole genome shotgun (WGS) entry which is preliminary data.</text>
</comment>
<dbReference type="EMBL" id="CAJOBI010000216">
    <property type="protein sequence ID" value="CAF3805458.1"/>
    <property type="molecule type" value="Genomic_DNA"/>
</dbReference>
<feature type="coiled-coil region" evidence="1">
    <location>
        <begin position="106"/>
        <end position="133"/>
    </location>
</feature>
<dbReference type="Proteomes" id="UP000663866">
    <property type="component" value="Unassembled WGS sequence"/>
</dbReference>
<evidence type="ECO:0000313" key="6">
    <source>
        <dbReference type="EMBL" id="CAF3892234.1"/>
    </source>
</evidence>
<accession>A0A816M024</accession>
<sequence length="336" mass="38556">MASVKVNRSLCSICGKVPSLSFCVGCERVFCTDHVEQHRLDLSSLLDRIVLEHDQCKQKIIQYTEESKSHPLMKQIDEWEKQSIEKIQQVAVDARKQVLRTFGLFASDAITTMKNLTEELTRAQNNDNFFEKDLRQWMDTLTKVKKELDKPPTISIRKGGSDVPFISKIIINVSDIFDKSAGRISIKDEGKLIVNIGSNGYGTVRSKGEYSTGKHRFRFKIEHTSTHKWNLIGIVSKTTPLQATAYNTLTSFGWIANNFVCLNGKLFANHNGYKSDVDKNDIIELLIDCNQQTIRLTNERTHNTHELTVDIALCPFPWQIQLSLYYSKDRIRLLWR</sequence>
<gene>
    <name evidence="4" type="ORF">MBJ925_LOCUS34854</name>
    <name evidence="6" type="ORF">OVN521_LOCUS9047</name>
    <name evidence="5" type="ORF">SMN809_LOCUS1420</name>
    <name evidence="7" type="ORF">UXM345_LOCUS29516</name>
    <name evidence="2" type="ORF">WKI299_LOCUS1783</name>
    <name evidence="3" type="ORF">XDN619_LOCUS3985</name>
</gene>
<dbReference type="Proteomes" id="UP000676336">
    <property type="component" value="Unassembled WGS sequence"/>
</dbReference>
<keyword evidence="1" id="KW-0175">Coiled coil</keyword>
<evidence type="ECO:0000313" key="2">
    <source>
        <dbReference type="EMBL" id="CAF1939800.1"/>
    </source>
</evidence>
<name>A0A816M024_9BILA</name>
<dbReference type="Gene3D" id="2.60.120.920">
    <property type="match status" value="1"/>
</dbReference>
<dbReference type="InterPro" id="IPR043136">
    <property type="entry name" value="B30.2/SPRY_sf"/>
</dbReference>
<dbReference type="CDD" id="cd19757">
    <property type="entry name" value="Bbox1"/>
    <property type="match status" value="1"/>
</dbReference>
<protein>
    <recommendedName>
        <fullName evidence="10">B box-type domain-containing protein</fullName>
    </recommendedName>
</protein>
<evidence type="ECO:0000313" key="3">
    <source>
        <dbReference type="EMBL" id="CAF2015234.1"/>
    </source>
</evidence>
<dbReference type="Proteomes" id="UP000663887">
    <property type="component" value="Unassembled WGS sequence"/>
</dbReference>
<dbReference type="Proteomes" id="UP000663824">
    <property type="component" value="Unassembled WGS sequence"/>
</dbReference>
<evidence type="ECO:0000256" key="1">
    <source>
        <dbReference type="SAM" id="Coils"/>
    </source>
</evidence>
<dbReference type="Proteomes" id="UP000663842">
    <property type="component" value="Unassembled WGS sequence"/>
</dbReference>
<evidence type="ECO:0000313" key="7">
    <source>
        <dbReference type="EMBL" id="CAF4228745.1"/>
    </source>
</evidence>
<evidence type="ECO:0000313" key="8">
    <source>
        <dbReference type="Proteomes" id="UP000663856"/>
    </source>
</evidence>
<dbReference type="Proteomes" id="UP000663856">
    <property type="component" value="Unassembled WGS sequence"/>
</dbReference>
<keyword evidence="9" id="KW-1185">Reference proteome</keyword>
<organism evidence="2 8">
    <name type="scientific">Rotaria magnacalcarata</name>
    <dbReference type="NCBI Taxonomy" id="392030"/>
    <lineage>
        <taxon>Eukaryota</taxon>
        <taxon>Metazoa</taxon>
        <taxon>Spiralia</taxon>
        <taxon>Gnathifera</taxon>
        <taxon>Rotifera</taxon>
        <taxon>Eurotatoria</taxon>
        <taxon>Bdelloidea</taxon>
        <taxon>Philodinida</taxon>
        <taxon>Philodinidae</taxon>
        <taxon>Rotaria</taxon>
    </lineage>
</organism>